<evidence type="ECO:0000256" key="1">
    <source>
        <dbReference type="SAM" id="MobiDB-lite"/>
    </source>
</evidence>
<evidence type="ECO:0000313" key="3">
    <source>
        <dbReference type="Proteomes" id="UP000198287"/>
    </source>
</evidence>
<proteinExistence type="predicted"/>
<accession>A0A226ER99</accession>
<name>A0A226ER99_FOLCA</name>
<reference evidence="2 3" key="1">
    <citation type="submission" date="2015-12" db="EMBL/GenBank/DDBJ databases">
        <title>The genome of Folsomia candida.</title>
        <authorList>
            <person name="Faddeeva A."/>
            <person name="Derks M.F."/>
            <person name="Anvar Y."/>
            <person name="Smit S."/>
            <person name="Van Straalen N."/>
            <person name="Roelofs D."/>
        </authorList>
    </citation>
    <scope>NUCLEOTIDE SEQUENCE [LARGE SCALE GENOMIC DNA]</scope>
    <source>
        <strain evidence="2 3">VU population</strain>
        <tissue evidence="2">Whole body</tissue>
    </source>
</reference>
<dbReference type="AlphaFoldDB" id="A0A226ER99"/>
<dbReference type="Proteomes" id="UP000198287">
    <property type="component" value="Unassembled WGS sequence"/>
</dbReference>
<gene>
    <name evidence="2" type="ORF">Fcan01_06039</name>
</gene>
<feature type="region of interest" description="Disordered" evidence="1">
    <location>
        <begin position="1"/>
        <end position="46"/>
    </location>
</feature>
<comment type="caution">
    <text evidence="2">The sequence shown here is derived from an EMBL/GenBank/DDBJ whole genome shotgun (WGS) entry which is preliminary data.</text>
</comment>
<keyword evidence="3" id="KW-1185">Reference proteome</keyword>
<dbReference type="EMBL" id="LNIX01000002">
    <property type="protein sequence ID" value="OXA60163.1"/>
    <property type="molecule type" value="Genomic_DNA"/>
</dbReference>
<organism evidence="2 3">
    <name type="scientific">Folsomia candida</name>
    <name type="common">Springtail</name>
    <dbReference type="NCBI Taxonomy" id="158441"/>
    <lineage>
        <taxon>Eukaryota</taxon>
        <taxon>Metazoa</taxon>
        <taxon>Ecdysozoa</taxon>
        <taxon>Arthropoda</taxon>
        <taxon>Hexapoda</taxon>
        <taxon>Collembola</taxon>
        <taxon>Entomobryomorpha</taxon>
        <taxon>Isotomoidea</taxon>
        <taxon>Isotomidae</taxon>
        <taxon>Proisotominae</taxon>
        <taxon>Folsomia</taxon>
    </lineage>
</organism>
<protein>
    <submittedName>
        <fullName evidence="2">Uncharacterized protein</fullName>
    </submittedName>
</protein>
<evidence type="ECO:0000313" key="2">
    <source>
        <dbReference type="EMBL" id="OXA60163.1"/>
    </source>
</evidence>
<dbReference type="OrthoDB" id="6414167at2759"/>
<sequence length="132" mass="15090">MASISSEENTFPPHPYNREDDDEEGSIVFQPQNPYPREQSEDKKKSCKSNCINGSLLALKSLLFIFYGGLSQVLLHYVRITHLGAACIEFLIHRNMTGDNKISFEPNYHEPEDLGGCVVKTHLLELTWKEYD</sequence>